<evidence type="ECO:0008006" key="3">
    <source>
        <dbReference type="Google" id="ProtNLM"/>
    </source>
</evidence>
<evidence type="ECO:0000313" key="1">
    <source>
        <dbReference type="EMBL" id="AHY46232.1"/>
    </source>
</evidence>
<keyword evidence="2" id="KW-1185">Reference proteome</keyword>
<dbReference type="KEGG" id="rrd:RradSPS_0949"/>
<dbReference type="AlphaFoldDB" id="A0A023X181"/>
<dbReference type="InterPro" id="IPR009078">
    <property type="entry name" value="Ferritin-like_SF"/>
</dbReference>
<dbReference type="Proteomes" id="UP000025229">
    <property type="component" value="Chromosome"/>
</dbReference>
<sequence>MCKKHISELSLRFPRAERRRPWMKDALYEIAFRNSRRYEELAERAERTSDDELAEFFRRTFEEEVRRAAEARTLLAQRVAE</sequence>
<reference evidence="1 2" key="1">
    <citation type="submission" date="2014-03" db="EMBL/GenBank/DDBJ databases">
        <title>Complete genome sequence of the Radio-Resistant Rubrobacter radiotolerans RSPS-4.</title>
        <authorList>
            <person name="Egas C.C."/>
            <person name="Barroso C.C."/>
            <person name="Froufe H.J.C."/>
            <person name="Pacheco J.J."/>
            <person name="Albuquerque L.L."/>
            <person name="da Costa M.M.S."/>
        </authorList>
    </citation>
    <scope>NUCLEOTIDE SEQUENCE [LARGE SCALE GENOMIC DNA]</scope>
    <source>
        <strain evidence="1 2">RSPS-4</strain>
    </source>
</reference>
<name>A0A023X181_RUBRA</name>
<dbReference type="HOGENOM" id="CLU_2571746_0_0_11"/>
<dbReference type="SUPFAM" id="SSF47240">
    <property type="entry name" value="Ferritin-like"/>
    <property type="match status" value="1"/>
</dbReference>
<accession>A0A023X181</accession>
<dbReference type="STRING" id="42256.RradSPS_0949"/>
<gene>
    <name evidence="1" type="ORF">RradSPS_0949</name>
</gene>
<dbReference type="EMBL" id="CP007514">
    <property type="protein sequence ID" value="AHY46232.1"/>
    <property type="molecule type" value="Genomic_DNA"/>
</dbReference>
<protein>
    <recommendedName>
        <fullName evidence="3">Rubrerythrin</fullName>
    </recommendedName>
</protein>
<organism evidence="1 2">
    <name type="scientific">Rubrobacter radiotolerans</name>
    <name type="common">Arthrobacter radiotolerans</name>
    <dbReference type="NCBI Taxonomy" id="42256"/>
    <lineage>
        <taxon>Bacteria</taxon>
        <taxon>Bacillati</taxon>
        <taxon>Actinomycetota</taxon>
        <taxon>Rubrobacteria</taxon>
        <taxon>Rubrobacterales</taxon>
        <taxon>Rubrobacteraceae</taxon>
        <taxon>Rubrobacter</taxon>
    </lineage>
</organism>
<proteinExistence type="predicted"/>
<evidence type="ECO:0000313" key="2">
    <source>
        <dbReference type="Proteomes" id="UP000025229"/>
    </source>
</evidence>